<evidence type="ECO:0000256" key="3">
    <source>
        <dbReference type="ARBA" id="ARBA00022575"/>
    </source>
</evidence>
<sequence length="336" mass="35895">MKIIQAPMAGAQDAELAIAVCRAGGIGSLPAAMLSFEQLQNELQKLQTQLDSRALYNLNFFAHQTPTISDLQYQRWLDLLAPYLEEYGLRIEDIPQGKGREPFNEASLSLVEKFRPPIVSFHFGLPDDKLLGAVKATGAQIWSSATTVAEALYLESKGVDAIIAQGFEAGGHRGMFLNKDLSQQVGTLALLPNIRKAVNCTVIAAGGISDARTMAYAKAMGADAVQVGTAFLLANEAKITPEHKAALQSPAAQHTVITNLLSGGYARGIPNRFMQDVGAIHVDALPFPMASLAIGLLNTAATKQGKTDFRSLWAGQNAILTQPGSASEIILRLQNG</sequence>
<keyword evidence="3" id="KW-0216">Detoxification</keyword>
<dbReference type="Pfam" id="PF03060">
    <property type="entry name" value="NMO"/>
    <property type="match status" value="1"/>
</dbReference>
<evidence type="ECO:0000313" key="11">
    <source>
        <dbReference type="Proteomes" id="UP000537862"/>
    </source>
</evidence>
<dbReference type="InterPro" id="IPR004136">
    <property type="entry name" value="NMO"/>
</dbReference>
<comment type="caution">
    <text evidence="10">The sequence shown here is derived from an EMBL/GenBank/DDBJ whole genome shotgun (WGS) entry which is preliminary data.</text>
</comment>
<comment type="similarity">
    <text evidence="2">Belongs to the nitronate monooxygenase family. NMO class I subfamily.</text>
</comment>
<dbReference type="GO" id="GO:0018580">
    <property type="term" value="F:nitronate monooxygenase activity"/>
    <property type="evidence" value="ECO:0007669"/>
    <property type="project" value="InterPro"/>
</dbReference>
<keyword evidence="5" id="KW-0288">FMN</keyword>
<dbReference type="CDD" id="cd04730">
    <property type="entry name" value="NPD_like"/>
    <property type="match status" value="1"/>
</dbReference>
<dbReference type="SUPFAM" id="SSF51412">
    <property type="entry name" value="Inosine monophosphate dehydrogenase (IMPDH)"/>
    <property type="match status" value="1"/>
</dbReference>
<evidence type="ECO:0000256" key="8">
    <source>
        <dbReference type="ARBA" id="ARBA00031155"/>
    </source>
</evidence>
<dbReference type="InterPro" id="IPR013785">
    <property type="entry name" value="Aldolase_TIM"/>
</dbReference>
<evidence type="ECO:0000256" key="9">
    <source>
        <dbReference type="ARBA" id="ARBA00049401"/>
    </source>
</evidence>
<evidence type="ECO:0000256" key="2">
    <source>
        <dbReference type="ARBA" id="ARBA00009881"/>
    </source>
</evidence>
<evidence type="ECO:0000256" key="1">
    <source>
        <dbReference type="ARBA" id="ARBA00001917"/>
    </source>
</evidence>
<evidence type="ECO:0000256" key="6">
    <source>
        <dbReference type="ARBA" id="ARBA00023002"/>
    </source>
</evidence>
<comment type="catalytic activity">
    <reaction evidence="9">
        <text>3 propionate 3-nitronate + 3 O2 + H2O = 3 3-oxopropanoate + 2 nitrate + nitrite + H2O2 + 3 H(+)</text>
        <dbReference type="Rhea" id="RHEA:57332"/>
        <dbReference type="ChEBI" id="CHEBI:15377"/>
        <dbReference type="ChEBI" id="CHEBI:15378"/>
        <dbReference type="ChEBI" id="CHEBI:15379"/>
        <dbReference type="ChEBI" id="CHEBI:16240"/>
        <dbReference type="ChEBI" id="CHEBI:16301"/>
        <dbReference type="ChEBI" id="CHEBI:17632"/>
        <dbReference type="ChEBI" id="CHEBI:33190"/>
        <dbReference type="ChEBI" id="CHEBI:136067"/>
    </reaction>
</comment>
<accession>A0A849P0Y2</accession>
<dbReference type="PANTHER" id="PTHR42747">
    <property type="entry name" value="NITRONATE MONOOXYGENASE-RELATED"/>
    <property type="match status" value="1"/>
</dbReference>
<dbReference type="Gene3D" id="3.20.20.70">
    <property type="entry name" value="Aldolase class I"/>
    <property type="match status" value="1"/>
</dbReference>
<protein>
    <recommendedName>
        <fullName evidence="8">Propionate 3-nitronate monooxygenase</fullName>
    </recommendedName>
</protein>
<dbReference type="AlphaFoldDB" id="A0A849P0Y2"/>
<dbReference type="GO" id="GO:0009636">
    <property type="term" value="P:response to toxic substance"/>
    <property type="evidence" value="ECO:0007669"/>
    <property type="project" value="UniProtKB-KW"/>
</dbReference>
<gene>
    <name evidence="10" type="ORF">HKX39_04305</name>
</gene>
<keyword evidence="4" id="KW-0285">Flavoprotein</keyword>
<comment type="cofactor">
    <cofactor evidence="1">
        <name>FMN</name>
        <dbReference type="ChEBI" id="CHEBI:58210"/>
    </cofactor>
</comment>
<dbReference type="RefSeq" id="WP_171680081.1">
    <property type="nucleotide sequence ID" value="NZ_JABGBN010000002.1"/>
</dbReference>
<dbReference type="Proteomes" id="UP000537862">
    <property type="component" value="Unassembled WGS sequence"/>
</dbReference>
<evidence type="ECO:0000256" key="5">
    <source>
        <dbReference type="ARBA" id="ARBA00022643"/>
    </source>
</evidence>
<evidence type="ECO:0000313" key="10">
    <source>
        <dbReference type="EMBL" id="NOL51399.1"/>
    </source>
</evidence>
<keyword evidence="11" id="KW-1185">Reference proteome</keyword>
<dbReference type="EMBL" id="JABGBN010000002">
    <property type="protein sequence ID" value="NOL51399.1"/>
    <property type="molecule type" value="Genomic_DNA"/>
</dbReference>
<keyword evidence="7 10" id="KW-0503">Monooxygenase</keyword>
<evidence type="ECO:0000256" key="7">
    <source>
        <dbReference type="ARBA" id="ARBA00023033"/>
    </source>
</evidence>
<reference evidence="10 11" key="1">
    <citation type="submission" date="2020-05" db="EMBL/GenBank/DDBJ databases">
        <authorList>
            <person name="Niu N."/>
        </authorList>
    </citation>
    <scope>NUCLEOTIDE SEQUENCE [LARGE SCALE GENOMIC DNA]</scope>
    <source>
        <strain evidence="10 11">3340-03</strain>
    </source>
</reference>
<keyword evidence="6" id="KW-0560">Oxidoreductase</keyword>
<name>A0A849P0Y2_9BURK</name>
<proteinExistence type="inferred from homology"/>
<organism evidence="10 11">
    <name type="scientific">Pelistega suis</name>
    <dbReference type="NCBI Taxonomy" id="1631957"/>
    <lineage>
        <taxon>Bacteria</taxon>
        <taxon>Pseudomonadati</taxon>
        <taxon>Pseudomonadota</taxon>
        <taxon>Betaproteobacteria</taxon>
        <taxon>Burkholderiales</taxon>
        <taxon>Alcaligenaceae</taxon>
        <taxon>Pelistega</taxon>
    </lineage>
</organism>
<dbReference type="PANTHER" id="PTHR42747:SF3">
    <property type="entry name" value="NITRONATE MONOOXYGENASE-RELATED"/>
    <property type="match status" value="1"/>
</dbReference>
<evidence type="ECO:0000256" key="4">
    <source>
        <dbReference type="ARBA" id="ARBA00022630"/>
    </source>
</evidence>